<sequence>MCSLVYSDQNPTLLSLHRLPLEEIDEYRSESLSPPYVPPSRTFSLGSISCRDLIFPSCLCGCDGTTIVISDLWPPRLGSRITSHVVASLPVVASPHVVASSSSICWSCVKLLLLPKDSGTLGSLANGREL</sequence>
<protein>
    <submittedName>
        <fullName evidence="1">Uncharacterized protein</fullName>
    </submittedName>
</protein>
<name>A0ABR1ZIY4_9ROSI</name>
<keyword evidence="2" id="KW-1185">Reference proteome</keyword>
<gene>
    <name evidence="1" type="ORF">V6N11_034932</name>
</gene>
<evidence type="ECO:0000313" key="2">
    <source>
        <dbReference type="Proteomes" id="UP001396334"/>
    </source>
</evidence>
<accession>A0ABR1ZIY4</accession>
<dbReference type="EMBL" id="JBBPBN010001070">
    <property type="protein sequence ID" value="KAK8480161.1"/>
    <property type="molecule type" value="Genomic_DNA"/>
</dbReference>
<proteinExistence type="predicted"/>
<organism evidence="1 2">
    <name type="scientific">Hibiscus sabdariffa</name>
    <name type="common">roselle</name>
    <dbReference type="NCBI Taxonomy" id="183260"/>
    <lineage>
        <taxon>Eukaryota</taxon>
        <taxon>Viridiplantae</taxon>
        <taxon>Streptophyta</taxon>
        <taxon>Embryophyta</taxon>
        <taxon>Tracheophyta</taxon>
        <taxon>Spermatophyta</taxon>
        <taxon>Magnoliopsida</taxon>
        <taxon>eudicotyledons</taxon>
        <taxon>Gunneridae</taxon>
        <taxon>Pentapetalae</taxon>
        <taxon>rosids</taxon>
        <taxon>malvids</taxon>
        <taxon>Malvales</taxon>
        <taxon>Malvaceae</taxon>
        <taxon>Malvoideae</taxon>
        <taxon>Hibiscus</taxon>
    </lineage>
</organism>
<comment type="caution">
    <text evidence="1">The sequence shown here is derived from an EMBL/GenBank/DDBJ whole genome shotgun (WGS) entry which is preliminary data.</text>
</comment>
<dbReference type="Proteomes" id="UP001396334">
    <property type="component" value="Unassembled WGS sequence"/>
</dbReference>
<reference evidence="1 2" key="1">
    <citation type="journal article" date="2024" name="G3 (Bethesda)">
        <title>Genome assembly of Hibiscus sabdariffa L. provides insights into metabolisms of medicinal natural products.</title>
        <authorList>
            <person name="Kim T."/>
        </authorList>
    </citation>
    <scope>NUCLEOTIDE SEQUENCE [LARGE SCALE GENOMIC DNA]</scope>
    <source>
        <strain evidence="1">TK-2024</strain>
        <tissue evidence="1">Old leaves</tissue>
    </source>
</reference>
<evidence type="ECO:0000313" key="1">
    <source>
        <dbReference type="EMBL" id="KAK8480161.1"/>
    </source>
</evidence>